<organism evidence="1 2">
    <name type="scientific">Caenorhabditis tropicalis</name>
    <dbReference type="NCBI Taxonomy" id="1561998"/>
    <lineage>
        <taxon>Eukaryota</taxon>
        <taxon>Metazoa</taxon>
        <taxon>Ecdysozoa</taxon>
        <taxon>Nematoda</taxon>
        <taxon>Chromadorea</taxon>
        <taxon>Rhabditida</taxon>
        <taxon>Rhabditina</taxon>
        <taxon>Rhabditomorpha</taxon>
        <taxon>Rhabditoidea</taxon>
        <taxon>Rhabditidae</taxon>
        <taxon>Peloderinae</taxon>
        <taxon>Caenorhabditis</taxon>
    </lineage>
</organism>
<protein>
    <submittedName>
        <fullName evidence="2">Tudor domain-containing protein</fullName>
    </submittedName>
</protein>
<name>A0A1I7UIP6_9PELO</name>
<evidence type="ECO:0000313" key="1">
    <source>
        <dbReference type="Proteomes" id="UP000095282"/>
    </source>
</evidence>
<accession>A0A1I7UIP6</accession>
<dbReference type="WBParaSite" id="Csp11.Scaffold629.g9711.t1">
    <property type="protein sequence ID" value="Csp11.Scaffold629.g9711.t1"/>
    <property type="gene ID" value="Csp11.Scaffold629.g9711"/>
</dbReference>
<reference evidence="2" key="1">
    <citation type="submission" date="2016-11" db="UniProtKB">
        <authorList>
            <consortium name="WormBaseParasite"/>
        </authorList>
    </citation>
    <scope>IDENTIFICATION</scope>
</reference>
<sequence>MSRIEDQPEWFIQVCYLYEFREGRTAREARDNLPQTMQLMMEVREELDALNIETIQLPWPSVYLPPPEQPEAPRPHRSSIDSDNCEIIEEDEGLQRVNRLFEEFARGDVSNVGTTVPRTLLKELPEILKIRRIAPSEECSQEILFPHKYIQVLVEPRKITITVSETDPDEEEDSDSLSIVYESCPEGCWVYCRDKKQLHIDAKYQSMAAREFFHLIRHPNQGIKKMHIINRPREIDGNQRIWPFTKFYWKIQKYLATLGRLISVETLDFEFFEFPNHRTSDQAMVLAIFQYLRVPNQLKMRCVSRVTVELNPLFTRCMSWRVFRHLDIQDERFLVRDYHTIFGIDRVSIYLPETEMVSVVMAAHSYIPPAGYPWNITLLVQHSFSFDEACAIQSMINGLKQGIRLNYTRGRRMWQITIHPAPQAIQFLIR</sequence>
<dbReference type="Proteomes" id="UP000095282">
    <property type="component" value="Unplaced"/>
</dbReference>
<evidence type="ECO:0000313" key="2">
    <source>
        <dbReference type="WBParaSite" id="Csp11.Scaffold629.g9711.t1"/>
    </source>
</evidence>
<dbReference type="AlphaFoldDB" id="A0A1I7UIP6"/>
<keyword evidence="1" id="KW-1185">Reference proteome</keyword>
<proteinExistence type="predicted"/>